<evidence type="ECO:0000313" key="1">
    <source>
        <dbReference type="EMBL" id="KAG9217527.1"/>
    </source>
</evidence>
<dbReference type="EMBL" id="WQMT02000011">
    <property type="protein sequence ID" value="KAG9217527.1"/>
    <property type="molecule type" value="Genomic_DNA"/>
</dbReference>
<evidence type="ECO:0000313" key="2">
    <source>
        <dbReference type="Proteomes" id="UP000824881"/>
    </source>
</evidence>
<reference evidence="1 2" key="1">
    <citation type="journal article" date="2021" name="Appl. Environ. Microbiol.">
        <title>Genetic linkage and physical mapping for an oyster mushroom Pleurotus cornucopiae and QTL analysis for the trait cap color.</title>
        <authorList>
            <person name="Zhang Y."/>
            <person name="Gao W."/>
            <person name="Sonnenberg A."/>
            <person name="Chen Q."/>
            <person name="Zhang J."/>
            <person name="Huang C."/>
        </authorList>
    </citation>
    <scope>NUCLEOTIDE SEQUENCE [LARGE SCALE GENOMIC DNA]</scope>
    <source>
        <strain evidence="1">CCMSSC00406</strain>
    </source>
</reference>
<organism evidence="1 2">
    <name type="scientific">Pleurotus cornucopiae</name>
    <name type="common">Cornucopia mushroom</name>
    <dbReference type="NCBI Taxonomy" id="5321"/>
    <lineage>
        <taxon>Eukaryota</taxon>
        <taxon>Fungi</taxon>
        <taxon>Dikarya</taxon>
        <taxon>Basidiomycota</taxon>
        <taxon>Agaricomycotina</taxon>
        <taxon>Agaricomycetes</taxon>
        <taxon>Agaricomycetidae</taxon>
        <taxon>Agaricales</taxon>
        <taxon>Pleurotineae</taxon>
        <taxon>Pleurotaceae</taxon>
        <taxon>Pleurotus</taxon>
    </lineage>
</organism>
<proteinExistence type="predicted"/>
<keyword evidence="2" id="KW-1185">Reference proteome</keyword>
<dbReference type="Proteomes" id="UP000824881">
    <property type="component" value="Unassembled WGS sequence"/>
</dbReference>
<protein>
    <submittedName>
        <fullName evidence="1">Uncharacterized protein</fullName>
    </submittedName>
</protein>
<comment type="caution">
    <text evidence="1">The sequence shown here is derived from an EMBL/GenBank/DDBJ whole genome shotgun (WGS) entry which is preliminary data.</text>
</comment>
<name>A0ACB7IGM4_PLECO</name>
<gene>
    <name evidence="1" type="ORF">CCMSSC00406_0010352</name>
</gene>
<accession>A0ACB7IGM4</accession>
<sequence length="2688" mass="294481">MQPATREFPRTSSSTLPRPNIAAPVAQNSTPSSVPSFPTWPPLTCYGCGAQGHGLRNCPPMIDLANKGIIARDSEGHYFWPNGQRIQRNPGEDYVPAIHHMRAQATPVVSNFITSYEVEDYLTEDEEEEEDADEFLADLDPLDVLAAERAPKTVTMTRKDVLGKPSTIRTRPALNEDTGRRTRSKGSAPDPKPAGSPSRVKPSVPEIPSIVNPIPADVRPRHEFTAEDIAMADEEPQGPQKASTAEPKSSDRAVKATRAFARQAEILDLMEQEALFRRGMQSTFEISFREYLAVSKFAREQLLAMFKGRSMKIASENAVPEPVKNTTAAIPQSLEVHLDSEDTTRGPLIVVPMRFGKEIIHAVVDSGSQLNIIHAEVYKKCIHLPVDTSKVLTMNDANGGSGELRGYVADVHLTCGSVDTVASLYLGHKAPFNLLLGRPWQRANRVSIEERDEGTYLVFRPRNENTKYELLVLESVNRPEQVLRSVFRKEDFAVNMIKPSTSTVAHSFASFIHTEPFSDTQLTQLCSGSQTPSSSKSIHSSLHNAAPIRSGSQVTQSNPPSATHKVTESVLENMLPSDERGDLMTLRETDQSKASSPIVDSPCRSHISPSRQCLHGKRDGELPVPDDGFCIECWGDYLDRCLAFDELEAGAASPLSESWRIDEAGEGSPERRDGHGVITEWGGSLCLNGPEDHTPPGRSNIPSSTLNNAPVSIRKTQVQEGSEKVIYRGENSSPVPKNSGEEGIDRLIPAGQLGRAGSVEYGSGCTFESDTAKIQACRGVALPFEAGELDAPWKGVQNSMCSIVRDGREAKHTRAPEDGNPNPSNHLRLPETIKLTNSGNKKASAKPNPRDVNLSQFECDEVSDISLSMMEYAVGESRSWRFPRVAQAVVPCADWDNVAFNDDLVSFHETPILSEPLAEKEPSEGYTAGKILFIRKRNGNLTHLLHSPEIVSEKKDEESLDSRDTGNTRHRDIVEGNGAQGAGSKGRDEPRIPGQNESKPEGLLPVLELHGPLGDPATAWPLEFPRLSRNREIESRNETGDLLDTSEARRNVQRDSLEYDLCRKAPYDTPASLLSDFVAEERGSSSELSDTQAVGTWKRYRGAMNIPENPKSSEQTTGRGGSSPDSTVPSPSPPAQRSPWNSEWSLRRRACKLLIEPVVAESLLQFPQDSVPDSAVESQLRGVTGETNATRVVNWLHDTCRGFGAFKNPDGEIVNVSESRCPRMDEREVSGSGLALKRNGDTRPREHPSLLPRKRLFKSTKSRQRRQDAALSLRAAQRRVTLQAEQEGSSLTFDQNRAPSREQSPSDKNTYHEPDEREFAILRARYEEGASHASRGPDYGALTIHPTVSSPAAGEPYAYLSELSYFDIFEPLAFPIHSPSSKSHSNAPSSSIINPAICLIFAIMSSNKNAPTYANVAAMDPRATVGRAVQMLASSGMPPSRVVDRVPQPHISLPIQFPSYGQDQAALTAQRIQRYGVVQAAMTQMQPQRISGVLSSHNFVEHQTYTVANGKIRLYLANDAEIARRSSVVPGLIERMKGTAYLLLLEPLEAPAYPHPTSPSHLLLDAFTYASVDSGFPYNMVLPPGIPHPHSGMRPAGPAVTQATQTPPGAPLQHADERNERGNTMTSQPTPPPPSTAHPFESLNSTLTVPPPRLGSRTRGMRGSRRGRASFQAGSRRSARLRGVAPSEDAGRDSSLAPNRQEAAIDTPELSRPPTPFPPQNPSAPTADVLSQHSFPSTAQSSTPPGLPRLDSRLRERIVAAFRRFEQRHGPGTSANTSAPSTHPDADGAASDAPASQTNTAQPLGPTIKVEPANNSGNEGPARIPDSFDSRSPSPNVDASLPGNQLAFLRAVREREQQLTLAHPSGKQVRVLEALREEPTVVLGRELSSSPAPMNSPEREILELDPLKRHPSPEPSYLADTSSMMDVSMADDTQPFHLPSPATSLPTPHASSPETSEETSGRPSLEPASEESAPACKFNVNETYSMVDLQDHITQLFRQIACETAAKEDEEATTASSPPRDSSSLAPPIVNLPQGAKKPRFGSPIGSKMDRRKAIRSRGSPSKSKGPEPSDTVNPPPLQRAFHVWKSESGGPPIIIVDDSDTEDLFRNAVVIEEGEDSLVLQVPDSQGARGLAAAIDAANFHNQAMMDEALEENKENVPPEDKGTTGMETRSSMCTSTPPSPLHHSAPIPSPRTPQEEHQDLQGASSLLATPSPSIPTPPSPTQDPFITSTSTPSTFELSLPAERAEDQDMEGIEAGKEGYTLSTTPPSSSVSISPNQRPTSFSHNHGHLIGPLSLCLLNPYVNLGDFLATDFYLEIQHDQPDVWGFSHAYSTLIMTEGMPIAVTPDVTCRHSPPPDHPYANSEGSLSIPTTFSQFDSTTQSYPQNGAVNVMMRRSDGNFGRWQDDGDIIMGRIALLCKEFLTREYVTADMWSREHPTMEEEEVKQLLIRTMLTTDRSFDYVTHHCVGDSHKFYMDWSKEGLKRKIPHTPASYAESTSPFVKGYPNPWVSNVKNIRCNPWNPKITSLRHLRMLHIVFIRILTRYSLKPGFWHHIMSSSLISESTRHYFLHHCHIFRILTCDKPLVSQGFSHTCFHSPAPHVPPISPYYTTYKGNPLLTAAEDEYLGYMATVYDSMGRGCLANAARTMRGLVPDLPNSVDILFQGDYLDPPNMFDGHGHCRPMSWRVPL</sequence>